<dbReference type="Pfam" id="PF01494">
    <property type="entry name" value="FAD_binding_3"/>
    <property type="match status" value="2"/>
</dbReference>
<evidence type="ECO:0000259" key="5">
    <source>
        <dbReference type="Pfam" id="PF01494"/>
    </source>
</evidence>
<organism evidence="6 7">
    <name type="scientific">Neonectria ditissima</name>
    <dbReference type="NCBI Taxonomy" id="78410"/>
    <lineage>
        <taxon>Eukaryota</taxon>
        <taxon>Fungi</taxon>
        <taxon>Dikarya</taxon>
        <taxon>Ascomycota</taxon>
        <taxon>Pezizomycotina</taxon>
        <taxon>Sordariomycetes</taxon>
        <taxon>Hypocreomycetidae</taxon>
        <taxon>Hypocreales</taxon>
        <taxon>Nectriaceae</taxon>
        <taxon>Neonectria</taxon>
    </lineage>
</organism>
<dbReference type="AlphaFoldDB" id="A0A0P7AKJ7"/>
<evidence type="ECO:0000313" key="7">
    <source>
        <dbReference type="Proteomes" id="UP000050424"/>
    </source>
</evidence>
<comment type="caution">
    <text evidence="6">The sequence shown here is derived from an EMBL/GenBank/DDBJ whole genome shotgun (WGS) entry which is preliminary data.</text>
</comment>
<evidence type="ECO:0000256" key="3">
    <source>
        <dbReference type="ARBA" id="ARBA00023002"/>
    </source>
</evidence>
<sequence>MLNQLLKASLSAMTPPIAIIGAGPCGLTLARLLECQKIDYVVYERDETAASANAGGSLDIHQDTGQAALRKAGLWDEFRNQARWEDDRFTVYDKYGKQHLEHKGGDGDEAGRPEIDRKALRQILLDSIPKEKIQWAKPLKAVRLDHANSPILEFANGTTASGFQLVVGTEGAWSKVRSMITQAKPAYSGRTYIESQIPLENPLYRAIADRIGYGTAAFLAGPTQMMVQRQGNGWYRVYFGIRVPELYVGNTIDLTDVEATRNALLSGFYADWDEELKELLRCAGNFRSWPLFQLPADSQNWTTVPGLTLAGDAAHLALPNGEGVNCAMKDALELASKIEAIGLQDLDDAVREYEKELLVRGRSHIEDGIQLEQLLASDEGPTAVVKAFEQMTKASHTGEM</sequence>
<feature type="domain" description="FAD-binding" evidence="5">
    <location>
        <begin position="307"/>
        <end position="341"/>
    </location>
</feature>
<keyword evidence="1" id="KW-0285">Flavoprotein</keyword>
<dbReference type="SUPFAM" id="SSF51905">
    <property type="entry name" value="FAD/NAD(P)-binding domain"/>
    <property type="match status" value="1"/>
</dbReference>
<dbReference type="GO" id="GO:0004497">
    <property type="term" value="F:monooxygenase activity"/>
    <property type="evidence" value="ECO:0007669"/>
    <property type="project" value="UniProtKB-KW"/>
</dbReference>
<keyword evidence="2" id="KW-0274">FAD</keyword>
<evidence type="ECO:0000313" key="6">
    <source>
        <dbReference type="EMBL" id="KPM38162.1"/>
    </source>
</evidence>
<protein>
    <recommendedName>
        <fullName evidence="5">FAD-binding domain-containing protein</fullName>
    </recommendedName>
</protein>
<keyword evidence="4" id="KW-0503">Monooxygenase</keyword>
<gene>
    <name evidence="6" type="ORF">AK830_g8399</name>
</gene>
<dbReference type="STRING" id="78410.A0A0P7AKJ7"/>
<keyword evidence="7" id="KW-1185">Reference proteome</keyword>
<keyword evidence="3" id="KW-0560">Oxidoreductase</keyword>
<feature type="domain" description="FAD-binding" evidence="5">
    <location>
        <begin position="17"/>
        <end position="182"/>
    </location>
</feature>
<dbReference type="OrthoDB" id="655030at2759"/>
<evidence type="ECO:0000256" key="4">
    <source>
        <dbReference type="ARBA" id="ARBA00023033"/>
    </source>
</evidence>
<accession>A0A0P7AKJ7</accession>
<dbReference type="GO" id="GO:0071949">
    <property type="term" value="F:FAD binding"/>
    <property type="evidence" value="ECO:0007669"/>
    <property type="project" value="InterPro"/>
</dbReference>
<dbReference type="Gene3D" id="3.50.50.60">
    <property type="entry name" value="FAD/NAD(P)-binding domain"/>
    <property type="match status" value="1"/>
</dbReference>
<dbReference type="InterPro" id="IPR002938">
    <property type="entry name" value="FAD-bd"/>
</dbReference>
<dbReference type="InterPro" id="IPR036188">
    <property type="entry name" value="FAD/NAD-bd_sf"/>
</dbReference>
<dbReference type="Proteomes" id="UP000050424">
    <property type="component" value="Unassembled WGS sequence"/>
</dbReference>
<evidence type="ECO:0000256" key="1">
    <source>
        <dbReference type="ARBA" id="ARBA00022630"/>
    </source>
</evidence>
<dbReference type="PRINTS" id="PR00420">
    <property type="entry name" value="RNGMNOXGNASE"/>
</dbReference>
<proteinExistence type="predicted"/>
<dbReference type="PANTHER" id="PTHR46972">
    <property type="entry name" value="MONOOXYGENASE ASQM-RELATED"/>
    <property type="match status" value="1"/>
</dbReference>
<dbReference type="PANTHER" id="PTHR46972:SF1">
    <property type="entry name" value="FAD DEPENDENT OXIDOREDUCTASE DOMAIN-CONTAINING PROTEIN"/>
    <property type="match status" value="1"/>
</dbReference>
<dbReference type="EMBL" id="LKCW01000142">
    <property type="protein sequence ID" value="KPM38162.1"/>
    <property type="molecule type" value="Genomic_DNA"/>
</dbReference>
<evidence type="ECO:0000256" key="2">
    <source>
        <dbReference type="ARBA" id="ARBA00022827"/>
    </source>
</evidence>
<name>A0A0P7AKJ7_9HYPO</name>
<reference evidence="6 7" key="1">
    <citation type="submission" date="2015-09" db="EMBL/GenBank/DDBJ databases">
        <title>Draft genome of a European isolate of the apple canker pathogen Neonectria ditissima.</title>
        <authorList>
            <person name="Gomez-Cortecero A."/>
            <person name="Harrison R.J."/>
            <person name="Armitage A.D."/>
        </authorList>
    </citation>
    <scope>NUCLEOTIDE SEQUENCE [LARGE SCALE GENOMIC DNA]</scope>
    <source>
        <strain evidence="6 7">R09/05</strain>
    </source>
</reference>